<organism evidence="11">
    <name type="scientific">Graphocephala atropunctata</name>
    <dbReference type="NCBI Taxonomy" id="36148"/>
    <lineage>
        <taxon>Eukaryota</taxon>
        <taxon>Metazoa</taxon>
        <taxon>Ecdysozoa</taxon>
        <taxon>Arthropoda</taxon>
        <taxon>Hexapoda</taxon>
        <taxon>Insecta</taxon>
        <taxon>Pterygota</taxon>
        <taxon>Neoptera</taxon>
        <taxon>Paraneoptera</taxon>
        <taxon>Hemiptera</taxon>
        <taxon>Auchenorrhyncha</taxon>
        <taxon>Membracoidea</taxon>
        <taxon>Cicadellidae</taxon>
        <taxon>Cicadellinae</taxon>
        <taxon>Cicadellini</taxon>
        <taxon>Graphocephala</taxon>
    </lineage>
</organism>
<dbReference type="PANTHER" id="PTHR11552:SF147">
    <property type="entry name" value="CHOLINE DEHYDROGENASE, MITOCHONDRIAL"/>
    <property type="match status" value="1"/>
</dbReference>
<evidence type="ECO:0000256" key="7">
    <source>
        <dbReference type="SAM" id="MobiDB-lite"/>
    </source>
</evidence>
<name>A0A1B6MBY6_9HEMI</name>
<evidence type="ECO:0000256" key="4">
    <source>
        <dbReference type="ARBA" id="ARBA00022827"/>
    </source>
</evidence>
<dbReference type="SUPFAM" id="SSF54373">
    <property type="entry name" value="FAD-linked reductases, C-terminal domain"/>
    <property type="match status" value="1"/>
</dbReference>
<proteinExistence type="inferred from homology"/>
<dbReference type="AlphaFoldDB" id="A0A1B6MBY6"/>
<dbReference type="Gene3D" id="3.30.560.10">
    <property type="entry name" value="Glucose Oxidase, domain 3"/>
    <property type="match status" value="1"/>
</dbReference>
<dbReference type="Gene3D" id="3.50.50.60">
    <property type="entry name" value="FAD/NAD(P)-binding domain"/>
    <property type="match status" value="1"/>
</dbReference>
<keyword evidence="8" id="KW-0732">Signal</keyword>
<dbReference type="GO" id="GO:0016614">
    <property type="term" value="F:oxidoreductase activity, acting on CH-OH group of donors"/>
    <property type="evidence" value="ECO:0007669"/>
    <property type="project" value="InterPro"/>
</dbReference>
<dbReference type="GO" id="GO:0050660">
    <property type="term" value="F:flavin adenine dinucleotide binding"/>
    <property type="evidence" value="ECO:0007669"/>
    <property type="project" value="InterPro"/>
</dbReference>
<dbReference type="InterPro" id="IPR000172">
    <property type="entry name" value="GMC_OxRdtase_N"/>
</dbReference>
<comment type="similarity">
    <text evidence="2 6">Belongs to the GMC oxidoreductase family.</text>
</comment>
<accession>A0A1B6MBY6</accession>
<feature type="binding site" evidence="5">
    <location>
        <position position="330"/>
    </location>
    <ligand>
        <name>FAD</name>
        <dbReference type="ChEBI" id="CHEBI:57692"/>
    </ligand>
</feature>
<feature type="binding site" evidence="5">
    <location>
        <position position="184"/>
    </location>
    <ligand>
        <name>FAD</name>
        <dbReference type="ChEBI" id="CHEBI:57692"/>
    </ligand>
</feature>
<dbReference type="InterPro" id="IPR036188">
    <property type="entry name" value="FAD/NAD-bd_sf"/>
</dbReference>
<evidence type="ECO:0000259" key="10">
    <source>
        <dbReference type="PROSITE" id="PS00624"/>
    </source>
</evidence>
<evidence type="ECO:0000256" key="1">
    <source>
        <dbReference type="ARBA" id="ARBA00001974"/>
    </source>
</evidence>
<evidence type="ECO:0000256" key="6">
    <source>
        <dbReference type="RuleBase" id="RU003968"/>
    </source>
</evidence>
<evidence type="ECO:0000256" key="3">
    <source>
        <dbReference type="ARBA" id="ARBA00022630"/>
    </source>
</evidence>
<dbReference type="PROSITE" id="PS00624">
    <property type="entry name" value="GMC_OXRED_2"/>
    <property type="match status" value="1"/>
</dbReference>
<feature type="domain" description="Glucose-methanol-choline oxidoreductase N-terminal" evidence="10">
    <location>
        <begin position="368"/>
        <end position="382"/>
    </location>
</feature>
<dbReference type="SUPFAM" id="SSF51905">
    <property type="entry name" value="FAD/NAD(P)-binding domain"/>
    <property type="match status" value="1"/>
</dbReference>
<reference evidence="11" key="1">
    <citation type="submission" date="2015-11" db="EMBL/GenBank/DDBJ databases">
        <title>De novo transcriptome assembly of four potential Pierce s Disease insect vectors from Arizona vineyards.</title>
        <authorList>
            <person name="Tassone E.E."/>
        </authorList>
    </citation>
    <scope>NUCLEOTIDE SEQUENCE</scope>
</reference>
<keyword evidence="4 5" id="KW-0274">FAD</keyword>
<sequence length="670" mass="74877">MRVHVFLVVTLFSIWDLSSSFKEDSSSPDLKRYHLDDKSCKKDRSSFTSKLEPHSSCTSSKRSSDIVDQLIDEVRASIEEAVDTLGNASDYPSHYEPSDGEGFDFIVVGAGSAGSVVANRLREVDGWRILLVEAGGDPTKTSEVPGLVGALQKTDIDWQYQTGQEENLFLGFENNRCALPRGKVLGGSSSINFMFYVRGNAKDYDAWAADGNEGWSYKEVLPYFRKSEDLRDPDVLATKRVEEFHGTGGYLQVNSWVDPDSSLDGFKENFKKAMEELGHPYNPDANGESQTGFTKLPGTLRDHRRCSTAKAFLSPIKDKNNIKVTKHSLVTKVLIEKKSTAAYGVEFINREGKLIQVKAKKEVIMSAGAINSPQLLMLSGVGPRGHLSDLNIPVVQDLPVGENLQDHNLMFGLVMTSNYSIPPLDSSVFSLFNFLMKRSSSLATLGYLAYTSFINTEKGVDYPDIEMYQIHVGKNDTAALISNLYSFRLKESVIEEIQMINEHHHTIVLLASLLRPYSRGKILLENAKPTKYPKILSGLFSDKRDIDTFLRFYDFMSKLVQTKPLKSMDVKLHEINLPACNIHQLQSLDYRECSLRHLTTTTYHQSGTCKMGPSWDPRAVVDPTLRVRGVKGLRVVDASIMPQIVSGNINAPTIMIAEKASDMIKETWMH</sequence>
<keyword evidence="3 6" id="KW-0285">Flavoprotein</keyword>
<dbReference type="PIRSF" id="PIRSF000137">
    <property type="entry name" value="Alcohol_oxidase"/>
    <property type="match status" value="1"/>
</dbReference>
<feature type="domain" description="Glucose-methanol-choline oxidoreductase N-terminal" evidence="9">
    <location>
        <begin position="182"/>
        <end position="205"/>
    </location>
</feature>
<feature type="signal peptide" evidence="8">
    <location>
        <begin position="1"/>
        <end position="20"/>
    </location>
</feature>
<dbReference type="Pfam" id="PF00732">
    <property type="entry name" value="GMC_oxred_N"/>
    <property type="match status" value="1"/>
</dbReference>
<dbReference type="PROSITE" id="PS00623">
    <property type="entry name" value="GMC_OXRED_1"/>
    <property type="match status" value="1"/>
</dbReference>
<protein>
    <recommendedName>
        <fullName evidence="9 10">Glucose-methanol-choline oxidoreductase N-terminal domain-containing protein</fullName>
    </recommendedName>
</protein>
<evidence type="ECO:0000313" key="11">
    <source>
        <dbReference type="EMBL" id="JAT33394.1"/>
    </source>
</evidence>
<feature type="chain" id="PRO_5008588076" description="Glucose-methanol-choline oxidoreductase N-terminal domain-containing protein" evidence="8">
    <location>
        <begin position="21"/>
        <end position="670"/>
    </location>
</feature>
<dbReference type="InterPro" id="IPR012132">
    <property type="entry name" value="GMC_OxRdtase"/>
</dbReference>
<evidence type="ECO:0000256" key="8">
    <source>
        <dbReference type="SAM" id="SignalP"/>
    </source>
</evidence>
<feature type="region of interest" description="Disordered" evidence="7">
    <location>
        <begin position="43"/>
        <end position="62"/>
    </location>
</feature>
<dbReference type="Pfam" id="PF05199">
    <property type="entry name" value="GMC_oxred_C"/>
    <property type="match status" value="1"/>
</dbReference>
<gene>
    <name evidence="11" type="ORF">g.11418</name>
</gene>
<evidence type="ECO:0000256" key="2">
    <source>
        <dbReference type="ARBA" id="ARBA00010790"/>
    </source>
</evidence>
<evidence type="ECO:0000256" key="5">
    <source>
        <dbReference type="PIRSR" id="PIRSR000137-2"/>
    </source>
</evidence>
<comment type="cofactor">
    <cofactor evidence="1 5">
        <name>FAD</name>
        <dbReference type="ChEBI" id="CHEBI:57692"/>
    </cofactor>
</comment>
<dbReference type="EMBL" id="GEBQ01006583">
    <property type="protein sequence ID" value="JAT33394.1"/>
    <property type="molecule type" value="Transcribed_RNA"/>
</dbReference>
<evidence type="ECO:0000259" key="9">
    <source>
        <dbReference type="PROSITE" id="PS00623"/>
    </source>
</evidence>
<dbReference type="PANTHER" id="PTHR11552">
    <property type="entry name" value="GLUCOSE-METHANOL-CHOLINE GMC OXIDOREDUCTASE"/>
    <property type="match status" value="1"/>
</dbReference>
<dbReference type="InterPro" id="IPR007867">
    <property type="entry name" value="GMC_OxRtase_C"/>
</dbReference>